<evidence type="ECO:0000313" key="15">
    <source>
        <dbReference type="EMBL" id="RAM57997.1"/>
    </source>
</evidence>
<dbReference type="Gene3D" id="3.10.150.10">
    <property type="entry name" value="DNA Polymerase III, subunit A, domain 2"/>
    <property type="match status" value="1"/>
</dbReference>
<evidence type="ECO:0000256" key="5">
    <source>
        <dbReference type="ARBA" id="ARBA00022490"/>
    </source>
</evidence>
<feature type="domain" description="DNA polymerase III beta sliding clamp central" evidence="12">
    <location>
        <begin position="133"/>
        <end position="248"/>
    </location>
</feature>
<dbReference type="CDD" id="cd00140">
    <property type="entry name" value="beta_clamp"/>
    <property type="match status" value="1"/>
</dbReference>
<dbReference type="GO" id="GO:0009360">
    <property type="term" value="C:DNA polymerase III complex"/>
    <property type="evidence" value="ECO:0007669"/>
    <property type="project" value="InterPro"/>
</dbReference>
<keyword evidence="17" id="KW-1185">Reference proteome</keyword>
<comment type="function">
    <text evidence="1">Confers DNA tethering and processivity to DNA polymerases and other proteins. Acts as a clamp, forming a ring around DNA (a reaction catalyzed by the clamp-loading complex) which diffuses in an ATP-independent manner freely and bidirectionally along dsDNA. Initially characterized for its ability to contact the catalytic subunit of DNA polymerase III (Pol III), a complex, multichain enzyme responsible for most of the replicative synthesis in bacteria; Pol III exhibits 3'-5' exonuclease proofreading activity. The beta chain is required for initiation of replication as well as for processivity of DNA replication.</text>
</comment>
<dbReference type="InterPro" id="IPR022635">
    <property type="entry name" value="DNA_polIII_beta_C"/>
</dbReference>
<dbReference type="SUPFAM" id="SSF55979">
    <property type="entry name" value="DNA clamp"/>
    <property type="match status" value="3"/>
</dbReference>
<proteinExistence type="inferred from homology"/>
<dbReference type="GO" id="GO:0003887">
    <property type="term" value="F:DNA-directed DNA polymerase activity"/>
    <property type="evidence" value="ECO:0007669"/>
    <property type="project" value="UniProtKB-KW"/>
</dbReference>
<evidence type="ECO:0000259" key="12">
    <source>
        <dbReference type="Pfam" id="PF02767"/>
    </source>
</evidence>
<reference evidence="14 16" key="2">
    <citation type="submission" date="2016-02" db="EMBL/GenBank/DDBJ databases">
        <title>A draft genome sequence of Candidatus Phytoplasma oryzae strain Mbita1, the causative agent of Napier Grass stunt disease in Kenya.</title>
        <authorList>
            <person name="Fischer A."/>
            <person name="Santa-Cruz I."/>
            <person name="Wambua L."/>
            <person name="Olds C."/>
            <person name="Midega C."/>
            <person name="Dickinson M."/>
            <person name="Kawicha P."/>
            <person name="Khan Z."/>
            <person name="Masiga D."/>
            <person name="Jores J."/>
            <person name="Bernd S."/>
        </authorList>
    </citation>
    <scope>NUCLEOTIDE SEQUENCE [LARGE SCALE GENOMIC DNA]</scope>
    <source>
        <strain evidence="14">Mbita1</strain>
    </source>
</reference>
<dbReference type="PATRIC" id="fig|203274.3.peg.58"/>
<feature type="domain" description="DNA polymerase III beta sliding clamp C-terminal" evidence="13">
    <location>
        <begin position="263"/>
        <end position="376"/>
    </location>
</feature>
<dbReference type="PANTHER" id="PTHR30478">
    <property type="entry name" value="DNA POLYMERASE III SUBUNIT BETA"/>
    <property type="match status" value="1"/>
</dbReference>
<dbReference type="InterPro" id="IPR022637">
    <property type="entry name" value="DNA_polIII_beta_cen"/>
</dbReference>
<dbReference type="Pfam" id="PF02767">
    <property type="entry name" value="DNA_pol3_beta_2"/>
    <property type="match status" value="1"/>
</dbReference>
<dbReference type="SMART" id="SM00480">
    <property type="entry name" value="POL3Bc"/>
    <property type="match status" value="1"/>
</dbReference>
<evidence type="ECO:0000256" key="10">
    <source>
        <dbReference type="ARBA" id="ARBA00023125"/>
    </source>
</evidence>
<feature type="domain" description="DNA polymerase III beta sliding clamp N-terminal" evidence="11">
    <location>
        <begin position="1"/>
        <end position="121"/>
    </location>
</feature>
<dbReference type="EMBL" id="JHUK01000001">
    <property type="protein sequence ID" value="RAM57997.1"/>
    <property type="molecule type" value="Genomic_DNA"/>
</dbReference>
<comment type="subcellular location">
    <subcellularLocation>
        <location evidence="2">Cytoplasm</location>
    </subcellularLocation>
</comment>
<evidence type="ECO:0000256" key="1">
    <source>
        <dbReference type="ARBA" id="ARBA00002266"/>
    </source>
</evidence>
<evidence type="ECO:0000313" key="14">
    <source>
        <dbReference type="EMBL" id="KXT29414.1"/>
    </source>
</evidence>
<dbReference type="EMBL" id="LTBM01000001">
    <property type="protein sequence ID" value="KXT29414.1"/>
    <property type="molecule type" value="Genomic_DNA"/>
</dbReference>
<evidence type="ECO:0000256" key="4">
    <source>
        <dbReference type="ARBA" id="ARBA00011400"/>
    </source>
</evidence>
<evidence type="ECO:0000256" key="9">
    <source>
        <dbReference type="ARBA" id="ARBA00022932"/>
    </source>
</evidence>
<evidence type="ECO:0000256" key="6">
    <source>
        <dbReference type="ARBA" id="ARBA00022679"/>
    </source>
</evidence>
<dbReference type="InterPro" id="IPR046938">
    <property type="entry name" value="DNA_clamp_sf"/>
</dbReference>
<dbReference type="OrthoDB" id="8421503at2"/>
<dbReference type="Gene3D" id="3.70.10.10">
    <property type="match status" value="1"/>
</dbReference>
<keyword evidence="7 14" id="KW-0548">Nucleotidyltransferase</keyword>
<evidence type="ECO:0000256" key="8">
    <source>
        <dbReference type="ARBA" id="ARBA00022705"/>
    </source>
</evidence>
<evidence type="ECO:0000259" key="11">
    <source>
        <dbReference type="Pfam" id="PF00712"/>
    </source>
</evidence>
<gene>
    <name evidence="14" type="primary">dnaN</name>
    <name evidence="14" type="ORF">AXA84_0059</name>
    <name evidence="15" type="ORF">DH96_00335</name>
</gene>
<dbReference type="Proteomes" id="UP000070069">
    <property type="component" value="Unassembled WGS sequence"/>
</dbReference>
<organism evidence="14 16">
    <name type="scientific">Candidatus Phytoplasma oryzae</name>
    <dbReference type="NCBI Taxonomy" id="203274"/>
    <lineage>
        <taxon>Bacteria</taxon>
        <taxon>Bacillati</taxon>
        <taxon>Mycoplasmatota</taxon>
        <taxon>Mollicutes</taxon>
        <taxon>Acholeplasmatales</taxon>
        <taxon>Acholeplasmataceae</taxon>
        <taxon>Candidatus Phytoplasma</taxon>
        <taxon>16SrXI (Rice yellow dwarf group)</taxon>
    </lineage>
</organism>
<keyword evidence="5" id="KW-0963">Cytoplasm</keyword>
<evidence type="ECO:0000259" key="13">
    <source>
        <dbReference type="Pfam" id="PF02768"/>
    </source>
</evidence>
<dbReference type="Pfam" id="PF00712">
    <property type="entry name" value="DNA_pol3_beta"/>
    <property type="match status" value="1"/>
</dbReference>
<evidence type="ECO:0000256" key="7">
    <source>
        <dbReference type="ARBA" id="ARBA00022695"/>
    </source>
</evidence>
<dbReference type="EC" id="2.7.7.7" evidence="14"/>
<dbReference type="GO" id="GO:0005737">
    <property type="term" value="C:cytoplasm"/>
    <property type="evidence" value="ECO:0007669"/>
    <property type="project" value="UniProtKB-SubCell"/>
</dbReference>
<dbReference type="Proteomes" id="UP000249343">
    <property type="component" value="Unassembled WGS sequence"/>
</dbReference>
<name>A0A139JRE6_9MOLU</name>
<keyword evidence="8" id="KW-0235">DNA replication</keyword>
<sequence length="380" mass="45115">MNFEIKKDFFLNYLMQIQKILPQKTFFPIYYSIKLYTKKNFLFLEVSNMNIAVKIRIEDESLKIKKEGLAIVSGKYFIDIIKKIDCKILKIASMENNFLVIQTLFSEYKLKMIYLDDFPFIDFNLDFNNFCKIEINLFKKLIKEINVTTSKDKQRNIILTGVNLVYKKPFLLASSTDSFRLSQKKINLSFDYDDFNVILPNKSLEELIKLLEFEKEKFLKFSINKQRFFLYTNSLTFQTSLLEGKYPQLPNIEEKKFVYFFKLNKEKLIKIFERVSLFLPKEGSIIDNIVKFKTNFNNKIIEISSNSEEIGNALEIIEILESSFLEDISIVFNIKYLEEIIKIFPTKEIIFSFHDPNQSFILSSNEEQTLFYLILPFLNK</sequence>
<dbReference type="PANTHER" id="PTHR30478:SF0">
    <property type="entry name" value="BETA SLIDING CLAMP"/>
    <property type="match status" value="1"/>
</dbReference>
<evidence type="ECO:0000313" key="16">
    <source>
        <dbReference type="Proteomes" id="UP000070069"/>
    </source>
</evidence>
<evidence type="ECO:0000256" key="3">
    <source>
        <dbReference type="ARBA" id="ARBA00010752"/>
    </source>
</evidence>
<dbReference type="GO" id="GO:0008408">
    <property type="term" value="F:3'-5' exonuclease activity"/>
    <property type="evidence" value="ECO:0007669"/>
    <property type="project" value="InterPro"/>
</dbReference>
<dbReference type="Pfam" id="PF02768">
    <property type="entry name" value="DNA_pol3_beta_3"/>
    <property type="match status" value="1"/>
</dbReference>
<accession>A0A139JRE6</accession>
<keyword evidence="9" id="KW-0239">DNA-directed DNA polymerase</keyword>
<comment type="caution">
    <text evidence="14">The sequence shown here is derived from an EMBL/GenBank/DDBJ whole genome shotgun (WGS) entry which is preliminary data.</text>
</comment>
<reference evidence="15 17" key="1">
    <citation type="submission" date="2014-04" db="EMBL/GenBank/DDBJ databases">
        <title>Genome study of Napier grass stunt phytoplasma.</title>
        <authorList>
            <person name="Kawicha P."/>
            <person name="Dickinson M."/>
            <person name="Hodgetts J."/>
        </authorList>
    </citation>
    <scope>NUCLEOTIDE SEQUENCE [LARGE SCALE GENOMIC DNA]</scope>
    <source>
        <strain evidence="15 17">NGS-S10</strain>
    </source>
</reference>
<protein>
    <submittedName>
        <fullName evidence="14">DNA polymerase III, beta subunit</fullName>
        <ecNumber evidence="14">2.7.7.7</ecNumber>
    </submittedName>
</protein>
<keyword evidence="6 14" id="KW-0808">Transferase</keyword>
<comment type="similarity">
    <text evidence="3">Belongs to the beta sliding clamp family.</text>
</comment>
<comment type="subunit">
    <text evidence="4">Forms a ring-shaped head-to-tail homodimer around DNA which binds and tethers DNA polymerases and other proteins to the DNA. The DNA replisome complex has a single clamp-loading complex (3 tau and 1 each of delta, delta', psi and chi subunits) which binds 3 Pol III cores (1 core on the leading strand and 2 on the lagging strand) each with a beta sliding clamp dimer. Additional proteins in the replisome are other copies of gamma, psi and chi, Ssb, DNA helicase and RNA primase.</text>
</comment>
<dbReference type="GO" id="GO:0003677">
    <property type="term" value="F:DNA binding"/>
    <property type="evidence" value="ECO:0007669"/>
    <property type="project" value="UniProtKB-KW"/>
</dbReference>
<dbReference type="AlphaFoldDB" id="A0A139JRE6"/>
<evidence type="ECO:0000256" key="2">
    <source>
        <dbReference type="ARBA" id="ARBA00004496"/>
    </source>
</evidence>
<keyword evidence="10" id="KW-0238">DNA-binding</keyword>
<evidence type="ECO:0000313" key="17">
    <source>
        <dbReference type="Proteomes" id="UP000249343"/>
    </source>
</evidence>
<dbReference type="NCBIfam" id="TIGR00663">
    <property type="entry name" value="dnan"/>
    <property type="match status" value="1"/>
</dbReference>
<dbReference type="InterPro" id="IPR001001">
    <property type="entry name" value="DNA_polIII_beta"/>
</dbReference>
<dbReference type="InterPro" id="IPR022634">
    <property type="entry name" value="DNA_polIII_beta_N"/>
</dbReference>
<dbReference type="RefSeq" id="WP_066539826.1">
    <property type="nucleotide sequence ID" value="NZ_JHUK01000001.1"/>
</dbReference>
<dbReference type="GO" id="GO:0006271">
    <property type="term" value="P:DNA strand elongation involved in DNA replication"/>
    <property type="evidence" value="ECO:0007669"/>
    <property type="project" value="TreeGrafter"/>
</dbReference>